<accession>A0AAC9PR47</accession>
<evidence type="ECO:0000259" key="6">
    <source>
        <dbReference type="SMART" id="SM00836"/>
    </source>
</evidence>
<evidence type="ECO:0000256" key="5">
    <source>
        <dbReference type="ARBA" id="ARBA00049339"/>
    </source>
</evidence>
<dbReference type="GO" id="GO:0006420">
    <property type="term" value="P:arginyl-tRNA aminoacylation"/>
    <property type="evidence" value="ECO:0007669"/>
    <property type="project" value="InterPro"/>
</dbReference>
<keyword evidence="9" id="KW-1185">Reference proteome</keyword>
<dbReference type="RefSeq" id="WP_075739561.1">
    <property type="nucleotide sequence ID" value="NZ_CP016076.1"/>
</dbReference>
<evidence type="ECO:0000313" key="9">
    <source>
        <dbReference type="Proteomes" id="UP000185511"/>
    </source>
</evidence>
<reference evidence="9" key="1">
    <citation type="submission" date="2016-06" db="EMBL/GenBank/DDBJ databases">
        <title>Complete genome sequence of Actinoalloteichus fjordicus DSM 46855 (=ADI127-17), type strain of the new species Actinoalloteichus fjordicus.</title>
        <authorList>
            <person name="Ruckert C."/>
            <person name="Nouioui I."/>
            <person name="Willmese J."/>
            <person name="van Wezel G."/>
            <person name="Klenk H.-P."/>
            <person name="Kalinowski J."/>
            <person name="Zotchev S.B."/>
        </authorList>
    </citation>
    <scope>NUCLEOTIDE SEQUENCE [LARGE SCALE GENOMIC DNA]</scope>
    <source>
        <strain evidence="9">ADI127-7</strain>
    </source>
</reference>
<dbReference type="GO" id="GO:0005737">
    <property type="term" value="C:cytoplasm"/>
    <property type="evidence" value="ECO:0007669"/>
    <property type="project" value="InterPro"/>
</dbReference>
<dbReference type="PANTHER" id="PTHR11956:SF5">
    <property type="entry name" value="ARGININE--TRNA LIGASE, CYTOPLASMIC"/>
    <property type="match status" value="1"/>
</dbReference>
<proteinExistence type="predicted"/>
<keyword evidence="8" id="KW-0030">Aminoacyl-tRNA synthetase</keyword>
<keyword evidence="3" id="KW-0547">Nucleotide-binding</keyword>
<dbReference type="InterPro" id="IPR009080">
    <property type="entry name" value="tRNAsynth_Ia_anticodon-bd"/>
</dbReference>
<protein>
    <recommendedName>
        <fullName evidence="1">arginine--tRNA ligase</fullName>
        <ecNumber evidence="1">6.1.1.19</ecNumber>
    </recommendedName>
</protein>
<dbReference type="SMART" id="SM00836">
    <property type="entry name" value="DALR_1"/>
    <property type="match status" value="1"/>
</dbReference>
<dbReference type="InterPro" id="IPR036695">
    <property type="entry name" value="Arg-tRNA-synth_N_sf"/>
</dbReference>
<dbReference type="PANTHER" id="PTHR11956">
    <property type="entry name" value="ARGINYL-TRNA SYNTHETASE"/>
    <property type="match status" value="1"/>
</dbReference>
<evidence type="ECO:0000256" key="3">
    <source>
        <dbReference type="ARBA" id="ARBA00022741"/>
    </source>
</evidence>
<evidence type="ECO:0000256" key="4">
    <source>
        <dbReference type="ARBA" id="ARBA00022840"/>
    </source>
</evidence>
<evidence type="ECO:0000256" key="1">
    <source>
        <dbReference type="ARBA" id="ARBA00012837"/>
    </source>
</evidence>
<dbReference type="InterPro" id="IPR005148">
    <property type="entry name" value="Arg-tRNA-synth_N"/>
</dbReference>
<dbReference type="SUPFAM" id="SSF47323">
    <property type="entry name" value="Anticodon-binding domain of a subclass of class I aminoacyl-tRNA synthetases"/>
    <property type="match status" value="1"/>
</dbReference>
<dbReference type="AlphaFoldDB" id="A0AAC9PR47"/>
<evidence type="ECO:0000259" key="7">
    <source>
        <dbReference type="SMART" id="SM01016"/>
    </source>
</evidence>
<dbReference type="InterPro" id="IPR008909">
    <property type="entry name" value="DALR_anticod-bd"/>
</dbReference>
<feature type="domain" description="DALR anticodon binding" evidence="6">
    <location>
        <begin position="187"/>
        <end position="314"/>
    </location>
</feature>
<feature type="domain" description="Arginyl tRNA synthetase N-terminal" evidence="7">
    <location>
        <begin position="4"/>
        <end position="95"/>
    </location>
</feature>
<keyword evidence="4" id="KW-0067">ATP-binding</keyword>
<dbReference type="Gene3D" id="1.10.730.10">
    <property type="entry name" value="Isoleucyl-tRNA Synthetase, Domain 1"/>
    <property type="match status" value="1"/>
</dbReference>
<gene>
    <name evidence="8" type="ORF">UA74_06960</name>
</gene>
<dbReference type="InterPro" id="IPR001278">
    <property type="entry name" value="Arg-tRNA-ligase"/>
</dbReference>
<evidence type="ECO:0000256" key="2">
    <source>
        <dbReference type="ARBA" id="ARBA00022598"/>
    </source>
</evidence>
<dbReference type="Pfam" id="PF03485">
    <property type="entry name" value="Arg_tRNA_synt_N"/>
    <property type="match status" value="1"/>
</dbReference>
<dbReference type="EMBL" id="CP016076">
    <property type="protein sequence ID" value="APU13461.1"/>
    <property type="molecule type" value="Genomic_DNA"/>
</dbReference>
<dbReference type="GO" id="GO:0004814">
    <property type="term" value="F:arginine-tRNA ligase activity"/>
    <property type="evidence" value="ECO:0007669"/>
    <property type="project" value="UniProtKB-EC"/>
</dbReference>
<dbReference type="Pfam" id="PF05746">
    <property type="entry name" value="DALR_1"/>
    <property type="match status" value="1"/>
</dbReference>
<dbReference type="KEGG" id="acad:UA74_06960"/>
<comment type="catalytic activity">
    <reaction evidence="5">
        <text>tRNA(Arg) + L-arginine + ATP = L-arginyl-tRNA(Arg) + AMP + diphosphate</text>
        <dbReference type="Rhea" id="RHEA:20301"/>
        <dbReference type="Rhea" id="RHEA-COMP:9658"/>
        <dbReference type="Rhea" id="RHEA-COMP:9673"/>
        <dbReference type="ChEBI" id="CHEBI:30616"/>
        <dbReference type="ChEBI" id="CHEBI:32682"/>
        <dbReference type="ChEBI" id="CHEBI:33019"/>
        <dbReference type="ChEBI" id="CHEBI:78442"/>
        <dbReference type="ChEBI" id="CHEBI:78513"/>
        <dbReference type="ChEBI" id="CHEBI:456215"/>
        <dbReference type="EC" id="6.1.1.19"/>
    </reaction>
</comment>
<dbReference type="Proteomes" id="UP000185511">
    <property type="component" value="Chromosome"/>
</dbReference>
<keyword evidence="2 8" id="KW-0436">Ligase</keyword>
<dbReference type="SUPFAM" id="SSF55190">
    <property type="entry name" value="Arginyl-tRNA synthetase (ArgRS), N-terminal 'additional' domain"/>
    <property type="match status" value="1"/>
</dbReference>
<dbReference type="EC" id="6.1.1.19" evidence="1"/>
<sequence>MSAEELAELVRVVAADVLSDRGLDVSLLPAPVVVRRRDAVSDTDGEYATTFALRAAGPVGLPARELAGLLADGLARAPGVRGAAAAGPGFVNIAIEQPTGPDVLHHVLLAGAGHGLPADGGLDLDAHADTVRVVDQAGVSVGAAERSTMVGAAAARYLVARARPHTSVRFDPERWRGRTDRNPLFRVQYAHARLTMLLRGAALLGVALPGSAERAAGHAEHADGRPEDVTLTRRLSEFPSVVADALPARPDRVARYLEDLADDVRRLADAGRLLPSGDERPSAEHAACALLCAASRQVLNNGLALLRMSAPERM</sequence>
<organism evidence="8 9">
    <name type="scientific">Actinoalloteichus fjordicus</name>
    <dbReference type="NCBI Taxonomy" id="1612552"/>
    <lineage>
        <taxon>Bacteria</taxon>
        <taxon>Bacillati</taxon>
        <taxon>Actinomycetota</taxon>
        <taxon>Actinomycetes</taxon>
        <taxon>Pseudonocardiales</taxon>
        <taxon>Pseudonocardiaceae</taxon>
        <taxon>Actinoalloteichus</taxon>
    </lineage>
</organism>
<dbReference type="GO" id="GO:0005524">
    <property type="term" value="F:ATP binding"/>
    <property type="evidence" value="ECO:0007669"/>
    <property type="project" value="UniProtKB-KW"/>
</dbReference>
<dbReference type="Gene3D" id="3.30.1360.70">
    <property type="entry name" value="Arginyl tRNA synthetase N-terminal domain"/>
    <property type="match status" value="1"/>
</dbReference>
<name>A0AAC9PR47_9PSEU</name>
<dbReference type="SMART" id="SM01016">
    <property type="entry name" value="Arg_tRNA_synt_N"/>
    <property type="match status" value="1"/>
</dbReference>
<evidence type="ECO:0000313" key="8">
    <source>
        <dbReference type="EMBL" id="APU13461.1"/>
    </source>
</evidence>